<evidence type="ECO:0000313" key="5">
    <source>
        <dbReference type="Proteomes" id="UP000827138"/>
    </source>
</evidence>
<proteinExistence type="predicted"/>
<dbReference type="Proteomes" id="UP000827138">
    <property type="component" value="Chromosome"/>
</dbReference>
<dbReference type="EMBL" id="CP080647">
    <property type="protein sequence ID" value="QYX76070.1"/>
    <property type="molecule type" value="Genomic_DNA"/>
</dbReference>
<organism evidence="4 5">
    <name type="scientific">Streptomyces akebiae</name>
    <dbReference type="NCBI Taxonomy" id="2865673"/>
    <lineage>
        <taxon>Bacteria</taxon>
        <taxon>Bacillati</taxon>
        <taxon>Actinomycetota</taxon>
        <taxon>Actinomycetes</taxon>
        <taxon>Kitasatosporales</taxon>
        <taxon>Streptomycetaceae</taxon>
        <taxon>Streptomyces</taxon>
    </lineage>
</organism>
<dbReference type="PANTHER" id="PTHR43585:SF2">
    <property type="entry name" value="ATP-GRASP ENZYME FSQD"/>
    <property type="match status" value="1"/>
</dbReference>
<accession>A0ABX8XJX7</accession>
<gene>
    <name evidence="4" type="ORF">K1J60_05745</name>
</gene>
<dbReference type="PANTHER" id="PTHR43585">
    <property type="entry name" value="FUMIPYRROLE BIOSYNTHESIS PROTEIN C"/>
    <property type="match status" value="1"/>
</dbReference>
<dbReference type="SUPFAM" id="SSF56059">
    <property type="entry name" value="Glutathione synthetase ATP-binding domain-like"/>
    <property type="match status" value="1"/>
</dbReference>
<evidence type="ECO:0000256" key="3">
    <source>
        <dbReference type="ARBA" id="ARBA00022840"/>
    </source>
</evidence>
<sequence length="436" mass="46317">MATARAALAAPALYPAGTTTVAVIAPQASSGYPDALARRGRETVAVTLGSDARPPAYRSVADNQAYTDVIEYDGDLRRTVKKLRTAGVEAIVAASPAGVELAERIAWQLCLPSTGIPGSAQLRTDRGAQASALSRAGVAVPRTLRTTSLAEALEWTDCHQASAYLLSSAAVGVPAGPINCHTEQQITSAWPQIQQAAYHHSGDASLVLRELVEGRQYVVDTVTQLGPDGPRHAVTGIWAHHHAPTGLLDRTDLLHRHGLLARRLSLYVCRALDTLGVTSGPLSCHVAFEPERGPVLLSASVVTHRSRADEAVWKITGRDPIDAHLDGAFFAYRSSRDSTGCRVARIYVNAPQGEVPWPGLRGELAALPTAVCVSADQHSCIASDGFPSFDGEACEIVLAHAEAEAIETDYRHIRALMEMFTAISTTDCSSTAVPFI</sequence>
<name>A0ABX8XJX7_9ACTN</name>
<keyword evidence="5" id="KW-1185">Reference proteome</keyword>
<evidence type="ECO:0000313" key="4">
    <source>
        <dbReference type="EMBL" id="QYX76070.1"/>
    </source>
</evidence>
<keyword evidence="1" id="KW-0436">Ligase</keyword>
<evidence type="ECO:0000256" key="2">
    <source>
        <dbReference type="ARBA" id="ARBA00022741"/>
    </source>
</evidence>
<keyword evidence="3" id="KW-0067">ATP-binding</keyword>
<evidence type="ECO:0008006" key="6">
    <source>
        <dbReference type="Google" id="ProtNLM"/>
    </source>
</evidence>
<reference evidence="4 5" key="1">
    <citation type="submission" date="2021-08" db="EMBL/GenBank/DDBJ databases">
        <authorList>
            <person name="Ping M."/>
        </authorList>
    </citation>
    <scope>NUCLEOTIDE SEQUENCE [LARGE SCALE GENOMIC DNA]</scope>
    <source>
        <strain evidence="4 5">MG28</strain>
    </source>
</reference>
<keyword evidence="2" id="KW-0547">Nucleotide-binding</keyword>
<dbReference type="Gene3D" id="3.30.470.20">
    <property type="entry name" value="ATP-grasp fold, B domain"/>
    <property type="match status" value="1"/>
</dbReference>
<dbReference type="InterPro" id="IPR052032">
    <property type="entry name" value="ATP-dep_AA_Ligase"/>
</dbReference>
<evidence type="ECO:0000256" key="1">
    <source>
        <dbReference type="ARBA" id="ARBA00022598"/>
    </source>
</evidence>
<dbReference type="RefSeq" id="WP_220645207.1">
    <property type="nucleotide sequence ID" value="NZ_CP080647.1"/>
</dbReference>
<protein>
    <recommendedName>
        <fullName evidence="6">ATP-grasp domain-containing protein</fullName>
    </recommendedName>
</protein>